<evidence type="ECO:0000256" key="1">
    <source>
        <dbReference type="ARBA" id="ARBA00009063"/>
    </source>
</evidence>
<accession>A0AAD4EMS9</accession>
<dbReference type="Proteomes" id="UP001197093">
    <property type="component" value="Unassembled WGS sequence"/>
</dbReference>
<keyword evidence="3" id="KW-0472">Membrane</keyword>
<dbReference type="EMBL" id="JAHCVI010000006">
    <property type="protein sequence ID" value="KAG7284082.1"/>
    <property type="molecule type" value="Genomic_DNA"/>
</dbReference>
<dbReference type="InterPro" id="IPR000727">
    <property type="entry name" value="T_SNARE_dom"/>
</dbReference>
<evidence type="ECO:0000256" key="2">
    <source>
        <dbReference type="SAM" id="MobiDB-lite"/>
    </source>
</evidence>
<dbReference type="GO" id="GO:0006887">
    <property type="term" value="P:exocytosis"/>
    <property type="evidence" value="ECO:0007669"/>
    <property type="project" value="TreeGrafter"/>
</dbReference>
<dbReference type="GO" id="GO:0048278">
    <property type="term" value="P:vesicle docking"/>
    <property type="evidence" value="ECO:0007669"/>
    <property type="project" value="TreeGrafter"/>
</dbReference>
<dbReference type="PANTHER" id="PTHR19957:SF380">
    <property type="entry name" value="SYNTAXIN FAMILY PROTEIN"/>
    <property type="match status" value="1"/>
</dbReference>
<dbReference type="GO" id="GO:0005886">
    <property type="term" value="C:plasma membrane"/>
    <property type="evidence" value="ECO:0007669"/>
    <property type="project" value="TreeGrafter"/>
</dbReference>
<feature type="transmembrane region" description="Helical" evidence="3">
    <location>
        <begin position="269"/>
        <end position="292"/>
    </location>
</feature>
<feature type="compositionally biased region" description="Low complexity" evidence="2">
    <location>
        <begin position="10"/>
        <end position="29"/>
    </location>
</feature>
<proteinExistence type="inferred from homology"/>
<dbReference type="GO" id="GO:0006886">
    <property type="term" value="P:intracellular protein transport"/>
    <property type="evidence" value="ECO:0007669"/>
    <property type="project" value="TreeGrafter"/>
</dbReference>
<evidence type="ECO:0000313" key="6">
    <source>
        <dbReference type="Proteomes" id="UP001197093"/>
    </source>
</evidence>
<dbReference type="InterPro" id="IPR006011">
    <property type="entry name" value="Syntaxin_N"/>
</dbReference>
<dbReference type="Pfam" id="PF00804">
    <property type="entry name" value="Syntaxin"/>
    <property type="match status" value="1"/>
</dbReference>
<dbReference type="InterPro" id="IPR010989">
    <property type="entry name" value="SNARE"/>
</dbReference>
<dbReference type="GO" id="GO:0012505">
    <property type="term" value="C:endomembrane system"/>
    <property type="evidence" value="ECO:0007669"/>
    <property type="project" value="TreeGrafter"/>
</dbReference>
<name>A0AAD4EMS9_9PEZI</name>
<dbReference type="PROSITE" id="PS50192">
    <property type="entry name" value="T_SNARE"/>
    <property type="match status" value="1"/>
</dbReference>
<protein>
    <recommendedName>
        <fullName evidence="4">t-SNARE coiled-coil homology domain-containing protein</fullName>
    </recommendedName>
</protein>
<keyword evidence="3" id="KW-1133">Transmembrane helix</keyword>
<dbReference type="SUPFAM" id="SSF47661">
    <property type="entry name" value="t-snare proteins"/>
    <property type="match status" value="1"/>
</dbReference>
<feature type="region of interest" description="Disordered" evidence="2">
    <location>
        <begin position="299"/>
        <end position="329"/>
    </location>
</feature>
<feature type="domain" description="T-SNARE coiled-coil homology" evidence="4">
    <location>
        <begin position="195"/>
        <end position="257"/>
    </location>
</feature>
<dbReference type="PANTHER" id="PTHR19957">
    <property type="entry name" value="SYNTAXIN"/>
    <property type="match status" value="1"/>
</dbReference>
<evidence type="ECO:0000256" key="3">
    <source>
        <dbReference type="SAM" id="Phobius"/>
    </source>
</evidence>
<organism evidence="5 6">
    <name type="scientific">Staphylotrichum longicolle</name>
    <dbReference type="NCBI Taxonomy" id="669026"/>
    <lineage>
        <taxon>Eukaryota</taxon>
        <taxon>Fungi</taxon>
        <taxon>Dikarya</taxon>
        <taxon>Ascomycota</taxon>
        <taxon>Pezizomycotina</taxon>
        <taxon>Sordariomycetes</taxon>
        <taxon>Sordariomycetidae</taxon>
        <taxon>Sordariales</taxon>
        <taxon>Chaetomiaceae</taxon>
        <taxon>Staphylotrichum</taxon>
    </lineage>
</organism>
<comment type="caution">
    <text evidence="5">The sequence shown here is derived from an EMBL/GenBank/DDBJ whole genome shotgun (WGS) entry which is preliminary data.</text>
</comment>
<feature type="compositionally biased region" description="Low complexity" evidence="2">
    <location>
        <begin position="304"/>
        <end position="327"/>
    </location>
</feature>
<reference evidence="5" key="1">
    <citation type="submission" date="2023-02" db="EMBL/GenBank/DDBJ databases">
        <authorList>
            <person name="Palmer J.M."/>
        </authorList>
    </citation>
    <scope>NUCLEOTIDE SEQUENCE</scope>
    <source>
        <strain evidence="5">FW57</strain>
    </source>
</reference>
<gene>
    <name evidence="5" type="ORF">NEMBOFW57_010443</name>
</gene>
<keyword evidence="3" id="KW-0812">Transmembrane</keyword>
<keyword evidence="6" id="KW-1185">Reference proteome</keyword>
<dbReference type="Pfam" id="PF05739">
    <property type="entry name" value="SNARE"/>
    <property type="match status" value="1"/>
</dbReference>
<dbReference type="Gene3D" id="1.20.58.70">
    <property type="match status" value="1"/>
</dbReference>
<evidence type="ECO:0000313" key="5">
    <source>
        <dbReference type="EMBL" id="KAG7284082.1"/>
    </source>
</evidence>
<dbReference type="InterPro" id="IPR045242">
    <property type="entry name" value="Syntaxin"/>
</dbReference>
<dbReference type="GO" id="GO:0006906">
    <property type="term" value="P:vesicle fusion"/>
    <property type="evidence" value="ECO:0007669"/>
    <property type="project" value="TreeGrafter"/>
</dbReference>
<feature type="region of interest" description="Disordered" evidence="2">
    <location>
        <begin position="1"/>
        <end position="42"/>
    </location>
</feature>
<comment type="similarity">
    <text evidence="1">Belongs to the syntaxin family.</text>
</comment>
<dbReference type="GO" id="GO:0000149">
    <property type="term" value="F:SNARE binding"/>
    <property type="evidence" value="ECO:0007669"/>
    <property type="project" value="TreeGrafter"/>
</dbReference>
<dbReference type="AlphaFoldDB" id="A0AAD4EMS9"/>
<dbReference type="GO" id="GO:0005484">
    <property type="term" value="F:SNAP receptor activity"/>
    <property type="evidence" value="ECO:0007669"/>
    <property type="project" value="TreeGrafter"/>
</dbReference>
<evidence type="ECO:0000259" key="4">
    <source>
        <dbReference type="PROSITE" id="PS50192"/>
    </source>
</evidence>
<dbReference type="GO" id="GO:0031201">
    <property type="term" value="C:SNARE complex"/>
    <property type="evidence" value="ECO:0007669"/>
    <property type="project" value="TreeGrafter"/>
</dbReference>
<sequence>MSSFSQGNTPQMSQQGYGSPQQGYGSPQQGFGGSPRPQNQNSILDECTSIQNGIQDVESKLGVLGGLQKRALDDADTSGGSATKQQLDKLTQSIMDQYRSLTDRLKTVKSNPDSRHPRNVAQVNKTDRDLRRAIQKFQELEAGSRKEMQGRMERQARIAHPDATDAEIAQIVNSDTQIFQQAVMGSRAEQANRVLGAVKQRHQEMLQIERSLMELLDLLNDMQELLTKQEVTVMAIDTHAEQAAGDMVKANEELEVAVTTARKTRKKKWICLGICVTIVVIIVVAVVAYIMVGRAANGGGGGNNNNNNNNQNNNNGASTNTNTNTGGQKRSLLQRSVLDDLQMNTARAVEISTDVASSLQPSRRRLKKRFVVDWQLADPTTPGSDD</sequence>
<dbReference type="CDD" id="cd15849">
    <property type="entry name" value="SNARE_Sso1"/>
    <property type="match status" value="1"/>
</dbReference>